<proteinExistence type="predicted"/>
<evidence type="ECO:0000313" key="4">
    <source>
        <dbReference type="Proteomes" id="UP000800036"/>
    </source>
</evidence>
<evidence type="ECO:0000313" key="3">
    <source>
        <dbReference type="EMBL" id="KAF1969311.1"/>
    </source>
</evidence>
<gene>
    <name evidence="3" type="ORF">BU23DRAFT_591695</name>
</gene>
<feature type="region of interest" description="Disordered" evidence="1">
    <location>
        <begin position="199"/>
        <end position="222"/>
    </location>
</feature>
<dbReference type="OrthoDB" id="18595at2759"/>
<accession>A0A6A5UWD8</accession>
<evidence type="ECO:0000256" key="2">
    <source>
        <dbReference type="SAM" id="Phobius"/>
    </source>
</evidence>
<dbReference type="AlphaFoldDB" id="A0A6A5UWD8"/>
<feature type="compositionally biased region" description="Basic and acidic residues" evidence="1">
    <location>
        <begin position="202"/>
        <end position="217"/>
    </location>
</feature>
<keyword evidence="2" id="KW-0812">Transmembrane</keyword>
<keyword evidence="4" id="KW-1185">Reference proteome</keyword>
<protein>
    <submittedName>
        <fullName evidence="3">Uncharacterized protein</fullName>
    </submittedName>
</protein>
<organism evidence="3 4">
    <name type="scientific">Bimuria novae-zelandiae CBS 107.79</name>
    <dbReference type="NCBI Taxonomy" id="1447943"/>
    <lineage>
        <taxon>Eukaryota</taxon>
        <taxon>Fungi</taxon>
        <taxon>Dikarya</taxon>
        <taxon>Ascomycota</taxon>
        <taxon>Pezizomycotina</taxon>
        <taxon>Dothideomycetes</taxon>
        <taxon>Pleosporomycetidae</taxon>
        <taxon>Pleosporales</taxon>
        <taxon>Massarineae</taxon>
        <taxon>Didymosphaeriaceae</taxon>
        <taxon>Bimuria</taxon>
    </lineage>
</organism>
<evidence type="ECO:0000256" key="1">
    <source>
        <dbReference type="SAM" id="MobiDB-lite"/>
    </source>
</evidence>
<feature type="transmembrane region" description="Helical" evidence="2">
    <location>
        <begin position="165"/>
        <end position="190"/>
    </location>
</feature>
<dbReference type="Proteomes" id="UP000800036">
    <property type="component" value="Unassembled WGS sequence"/>
</dbReference>
<keyword evidence="2" id="KW-1133">Transmembrane helix</keyword>
<feature type="transmembrane region" description="Helical" evidence="2">
    <location>
        <begin position="23"/>
        <end position="42"/>
    </location>
</feature>
<keyword evidence="2" id="KW-0472">Membrane</keyword>
<name>A0A6A5UWD8_9PLEO</name>
<sequence>MEILASLLAYANPPFNYLGSTLFLSYILLALFFTFGISILLYSQYKRIPSLKLSQEIKDARTRHIKIYAFLASISFAILSYNMLSFLIQSLTAWARMKNLMGIRVGLLDLGNWTLETNLFESFAQELVRKRPGAVWTQVGLLGTWFWNVWMAYKAQQHKFSLSIMAPYIVLSQILPITFTACLFVIQLHLDAMGISPNLRPKSKDDSKAGSESKADSGNKTPQSIIKKSSLALPTVVLNAAILALPSLKGHPVFIPLVFFTRIMLLVPHTARIRFDQKDVLQCVSISFGFVVANLTMLKGTTTFLEVISGVRKSGFAVKTLGYDAELSLLVGAILRWGGGV</sequence>
<feature type="transmembrane region" description="Helical" evidence="2">
    <location>
        <begin position="67"/>
        <end position="88"/>
    </location>
</feature>
<reference evidence="3" key="1">
    <citation type="journal article" date="2020" name="Stud. Mycol.">
        <title>101 Dothideomycetes genomes: a test case for predicting lifestyles and emergence of pathogens.</title>
        <authorList>
            <person name="Haridas S."/>
            <person name="Albert R."/>
            <person name="Binder M."/>
            <person name="Bloem J."/>
            <person name="Labutti K."/>
            <person name="Salamov A."/>
            <person name="Andreopoulos B."/>
            <person name="Baker S."/>
            <person name="Barry K."/>
            <person name="Bills G."/>
            <person name="Bluhm B."/>
            <person name="Cannon C."/>
            <person name="Castanera R."/>
            <person name="Culley D."/>
            <person name="Daum C."/>
            <person name="Ezra D."/>
            <person name="Gonzalez J."/>
            <person name="Henrissat B."/>
            <person name="Kuo A."/>
            <person name="Liang C."/>
            <person name="Lipzen A."/>
            <person name="Lutzoni F."/>
            <person name="Magnuson J."/>
            <person name="Mondo S."/>
            <person name="Nolan M."/>
            <person name="Ohm R."/>
            <person name="Pangilinan J."/>
            <person name="Park H.-J."/>
            <person name="Ramirez L."/>
            <person name="Alfaro M."/>
            <person name="Sun H."/>
            <person name="Tritt A."/>
            <person name="Yoshinaga Y."/>
            <person name="Zwiers L.-H."/>
            <person name="Turgeon B."/>
            <person name="Goodwin S."/>
            <person name="Spatafora J."/>
            <person name="Crous P."/>
            <person name="Grigoriev I."/>
        </authorList>
    </citation>
    <scope>NUCLEOTIDE SEQUENCE</scope>
    <source>
        <strain evidence="3">CBS 107.79</strain>
    </source>
</reference>
<dbReference type="EMBL" id="ML976711">
    <property type="protein sequence ID" value="KAF1969311.1"/>
    <property type="molecule type" value="Genomic_DNA"/>
</dbReference>
<feature type="transmembrane region" description="Helical" evidence="2">
    <location>
        <begin position="135"/>
        <end position="153"/>
    </location>
</feature>